<accession>A0A9X4H4P6</accession>
<protein>
    <submittedName>
        <fullName evidence="1">Uncharacterized protein</fullName>
    </submittedName>
</protein>
<evidence type="ECO:0000313" key="2">
    <source>
        <dbReference type="Proteomes" id="UP001154312"/>
    </source>
</evidence>
<reference evidence="1" key="1">
    <citation type="submission" date="2022-02" db="EMBL/GenBank/DDBJ databases">
        <authorList>
            <person name="Leng L."/>
        </authorList>
    </citation>
    <scope>NUCLEOTIDE SEQUENCE</scope>
    <source>
        <strain evidence="1">JI</strain>
    </source>
</reference>
<dbReference type="RefSeq" id="WP_277442983.1">
    <property type="nucleotide sequence ID" value="NZ_JAKOAV010000006.1"/>
</dbReference>
<dbReference type="EMBL" id="JAKOAV010000006">
    <property type="protein sequence ID" value="MDF9407742.1"/>
    <property type="molecule type" value="Genomic_DNA"/>
</dbReference>
<gene>
    <name evidence="1" type="ORF">L7E55_05110</name>
</gene>
<name>A0A9X4H4P6_9FIRM</name>
<sequence length="210" mass="24198">MTNVIDKWPIAGVLLYKKQKSEIANLLLKFFQLKSALSDIKGIEGEESIASIVPTHLRENEDIWLCLFLTDQPNEVLVVPLNCIKNSNSQLLDSELNYDLKNIRGKITQPWTPLSGYNNYTFSSRNKGLTPRAQVICLSRSITEINFFHDVYVKKENQKAVDDSIKIFFGGTEKTQRWREELLSKALENLGDLQFERAIEEFEEKLLNEN</sequence>
<dbReference type="Proteomes" id="UP001154312">
    <property type="component" value="Unassembled WGS sequence"/>
</dbReference>
<proteinExistence type="predicted"/>
<organism evidence="1 2">
    <name type="scientific">Pelotomaculum isophthalicicum JI</name>
    <dbReference type="NCBI Taxonomy" id="947010"/>
    <lineage>
        <taxon>Bacteria</taxon>
        <taxon>Bacillati</taxon>
        <taxon>Bacillota</taxon>
        <taxon>Clostridia</taxon>
        <taxon>Eubacteriales</taxon>
        <taxon>Desulfotomaculaceae</taxon>
        <taxon>Pelotomaculum</taxon>
    </lineage>
</organism>
<comment type="caution">
    <text evidence="1">The sequence shown here is derived from an EMBL/GenBank/DDBJ whole genome shotgun (WGS) entry which is preliminary data.</text>
</comment>
<dbReference type="AlphaFoldDB" id="A0A9X4H4P6"/>
<evidence type="ECO:0000313" key="1">
    <source>
        <dbReference type="EMBL" id="MDF9407742.1"/>
    </source>
</evidence>
<keyword evidence="2" id="KW-1185">Reference proteome</keyword>